<evidence type="ECO:0000256" key="4">
    <source>
        <dbReference type="ARBA" id="ARBA00023284"/>
    </source>
</evidence>
<dbReference type="InterPro" id="IPR014025">
    <property type="entry name" value="Glutaredoxin_subgr"/>
</dbReference>
<name>A0A1B8Q9F1_9GAMM</name>
<evidence type="ECO:0000256" key="5">
    <source>
        <dbReference type="PIRSR" id="PIRSR637944-1"/>
    </source>
</evidence>
<evidence type="ECO:0000256" key="1">
    <source>
        <dbReference type="ARBA" id="ARBA00022559"/>
    </source>
</evidence>
<feature type="active site" description="Cysteine sulfenic acid (-SOH) intermediate" evidence="5">
    <location>
        <position position="51"/>
    </location>
</feature>
<dbReference type="GO" id="GO:0034599">
    <property type="term" value="P:cellular response to oxidative stress"/>
    <property type="evidence" value="ECO:0007669"/>
    <property type="project" value="InterPro"/>
</dbReference>
<dbReference type="InterPro" id="IPR037944">
    <property type="entry name" value="PRX5-like"/>
</dbReference>
<dbReference type="Pfam" id="PF08534">
    <property type="entry name" value="Redoxin"/>
    <property type="match status" value="1"/>
</dbReference>
<dbReference type="Proteomes" id="UP000092616">
    <property type="component" value="Unassembled WGS sequence"/>
</dbReference>
<keyword evidence="3" id="KW-1015">Disulfide bond</keyword>
<dbReference type="PROSITE" id="PS00195">
    <property type="entry name" value="GLUTAREDOXIN_1"/>
    <property type="match status" value="1"/>
</dbReference>
<dbReference type="InterPro" id="IPR002109">
    <property type="entry name" value="Glutaredoxin"/>
</dbReference>
<protein>
    <submittedName>
        <fullName evidence="7">Glutathione peroxidase</fullName>
    </submittedName>
</protein>
<dbReference type="GO" id="GO:0008379">
    <property type="term" value="F:thioredoxin peroxidase activity"/>
    <property type="evidence" value="ECO:0007669"/>
    <property type="project" value="InterPro"/>
</dbReference>
<dbReference type="InterPro" id="IPR011767">
    <property type="entry name" value="GLR_AS"/>
</dbReference>
<dbReference type="NCBIfam" id="TIGR02190">
    <property type="entry name" value="GlrX-dom"/>
    <property type="match status" value="1"/>
</dbReference>
<evidence type="ECO:0000256" key="2">
    <source>
        <dbReference type="ARBA" id="ARBA00023002"/>
    </source>
</evidence>
<keyword evidence="2" id="KW-0560">Oxidoreductase</keyword>
<dbReference type="PANTHER" id="PTHR10430">
    <property type="entry name" value="PEROXIREDOXIN"/>
    <property type="match status" value="1"/>
</dbReference>
<dbReference type="AlphaFoldDB" id="A0A1B8Q9F1"/>
<evidence type="ECO:0000259" key="6">
    <source>
        <dbReference type="PROSITE" id="PS51352"/>
    </source>
</evidence>
<dbReference type="PANTHER" id="PTHR10430:SF16">
    <property type="entry name" value="PEROXIREDOXIN-5, MITOCHONDRIAL"/>
    <property type="match status" value="1"/>
</dbReference>
<evidence type="ECO:0000256" key="3">
    <source>
        <dbReference type="ARBA" id="ARBA00023157"/>
    </source>
</evidence>
<dbReference type="InterPro" id="IPR036249">
    <property type="entry name" value="Thioredoxin-like_sf"/>
</dbReference>
<dbReference type="SUPFAM" id="SSF52833">
    <property type="entry name" value="Thioredoxin-like"/>
    <property type="match status" value="1"/>
</dbReference>
<dbReference type="EMBL" id="LZNA01000070">
    <property type="protein sequence ID" value="OBX75342.1"/>
    <property type="molecule type" value="Genomic_DNA"/>
</dbReference>
<dbReference type="PROSITE" id="PS51354">
    <property type="entry name" value="GLUTAREDOXIN_2"/>
    <property type="match status" value="1"/>
</dbReference>
<keyword evidence="8" id="KW-1185">Reference proteome</keyword>
<dbReference type="Pfam" id="PF00462">
    <property type="entry name" value="Glutaredoxin"/>
    <property type="match status" value="1"/>
</dbReference>
<reference evidence="7 8" key="1">
    <citation type="submission" date="2016-06" db="EMBL/GenBank/DDBJ databases">
        <title>Draft genome of Moraxella atlantae CCUG 59586.</title>
        <authorList>
            <person name="Salva-Serra F."/>
            <person name="Engstrom-Jakobsson H."/>
            <person name="Thorell K."/>
            <person name="Gonzales-Siles L."/>
            <person name="Karlsson R."/>
            <person name="Boulund F."/>
            <person name="Engstrand L."/>
            <person name="Kristiansson E."/>
            <person name="Moore E."/>
        </authorList>
    </citation>
    <scope>NUCLEOTIDE SEQUENCE [LARGE SCALE GENOMIC DNA]</scope>
    <source>
        <strain evidence="7 8">CCUG 59586</strain>
    </source>
</reference>
<dbReference type="InterPro" id="IPR013740">
    <property type="entry name" value="Redoxin"/>
</dbReference>
<dbReference type="InterPro" id="IPR011906">
    <property type="entry name" value="Glutaredoxin_dom"/>
</dbReference>
<evidence type="ECO:0000313" key="8">
    <source>
        <dbReference type="Proteomes" id="UP000092616"/>
    </source>
</evidence>
<sequence length="247" mass="27560">MAFKDMIGQTVPSVTFHVQENGKWVDITTDELFKGKKVVLFALPGAFTPTCSSMHLPRYNELAGEFKRQGIDDIICVAVNDTFVMNAWAKDQNCNNVRVLPDGNGEFAEAMGRLIDDSAIGFGKRSWRYSMLVDDGKIVQIFDEPQDTDSDDPYEKSDADTMMQYINPDWTDKPAVAIFTKPGCPYCAEAKQTLSDKGYEYEEFVLGQDASLTAMRAVSGRDTTPQVFIGGKHIGGDDDLQRYFAQQ</sequence>
<evidence type="ECO:0000313" key="7">
    <source>
        <dbReference type="EMBL" id="OBX75342.1"/>
    </source>
</evidence>
<dbReference type="GO" id="GO:0005737">
    <property type="term" value="C:cytoplasm"/>
    <property type="evidence" value="ECO:0007669"/>
    <property type="project" value="TreeGrafter"/>
</dbReference>
<accession>A0A1B8Q9F1</accession>
<dbReference type="PROSITE" id="PS51352">
    <property type="entry name" value="THIOREDOXIN_2"/>
    <property type="match status" value="1"/>
</dbReference>
<organism evidence="7 8">
    <name type="scientific">Faucicola atlantae</name>
    <dbReference type="NCBI Taxonomy" id="34059"/>
    <lineage>
        <taxon>Bacteria</taxon>
        <taxon>Pseudomonadati</taxon>
        <taxon>Pseudomonadota</taxon>
        <taxon>Gammaproteobacteria</taxon>
        <taxon>Moraxellales</taxon>
        <taxon>Moraxellaceae</taxon>
        <taxon>Faucicola</taxon>
    </lineage>
</organism>
<dbReference type="GO" id="GO:0045454">
    <property type="term" value="P:cell redox homeostasis"/>
    <property type="evidence" value="ECO:0007669"/>
    <property type="project" value="TreeGrafter"/>
</dbReference>
<dbReference type="Gene3D" id="3.40.30.10">
    <property type="entry name" value="Glutaredoxin"/>
    <property type="match status" value="2"/>
</dbReference>
<dbReference type="RefSeq" id="WP_067338672.1">
    <property type="nucleotide sequence ID" value="NZ_JAPDKM010000001.1"/>
</dbReference>
<dbReference type="GO" id="GO:0042744">
    <property type="term" value="P:hydrogen peroxide catabolic process"/>
    <property type="evidence" value="ECO:0007669"/>
    <property type="project" value="TreeGrafter"/>
</dbReference>
<dbReference type="PRINTS" id="PR00160">
    <property type="entry name" value="GLUTAREDOXIN"/>
</dbReference>
<feature type="domain" description="Thioredoxin" evidence="6">
    <location>
        <begin position="5"/>
        <end position="164"/>
    </location>
</feature>
<dbReference type="InterPro" id="IPR013766">
    <property type="entry name" value="Thioredoxin_domain"/>
</dbReference>
<proteinExistence type="predicted"/>
<dbReference type="CDD" id="cd03013">
    <property type="entry name" value="PRX5_like"/>
    <property type="match status" value="1"/>
</dbReference>
<keyword evidence="4" id="KW-0676">Redox-active center</keyword>
<comment type="caution">
    <text evidence="7">The sequence shown here is derived from an EMBL/GenBank/DDBJ whole genome shotgun (WGS) entry which is preliminary data.</text>
</comment>
<gene>
    <name evidence="7" type="ORF">A9306_02090</name>
</gene>
<keyword evidence="1 7" id="KW-0575">Peroxidase</keyword>